<dbReference type="AlphaFoldDB" id="A0AAV7IXC4"/>
<evidence type="ECO:0000313" key="1">
    <source>
        <dbReference type="EMBL" id="KAH0561392.1"/>
    </source>
</evidence>
<reference evidence="1 2" key="1">
    <citation type="journal article" date="2021" name="J. Hered.">
        <title>A chromosome-level genome assembly of the parasitoid wasp, Cotesia glomerata (Hymenoptera: Braconidae).</title>
        <authorList>
            <person name="Pinto B.J."/>
            <person name="Weis J.J."/>
            <person name="Gamble T."/>
            <person name="Ode P.J."/>
            <person name="Paul R."/>
            <person name="Zaspel J.M."/>
        </authorList>
    </citation>
    <scope>NUCLEOTIDE SEQUENCE [LARGE SCALE GENOMIC DNA]</scope>
    <source>
        <strain evidence="1">CgM1</strain>
    </source>
</reference>
<dbReference type="InterPro" id="IPR007827">
    <property type="entry name" value="DUF705"/>
</dbReference>
<evidence type="ECO:0000313" key="2">
    <source>
        <dbReference type="Proteomes" id="UP000826195"/>
    </source>
</evidence>
<proteinExistence type="predicted"/>
<sequence>MNCLLYLYHDDKLRSEYSPNQYKKIISKRNDIIWALCRTYFEHVFKYDKTNRKTITITEPVPSLTKNKTSKFSEKKLMHQITLVLFCGNSQQMSEEYLDIQDLHHYTHYMKHKESLSFEVLNDRLRSLSETYESSGLTRASVVVLDLDDTLIDDSIRSRSRQLIDQLNEFKRIFNYIVLWSHGTSEHVRDSLRTVKIPENFFDVTITRPTLQSCGSNKGIGIVMAELYTRYQVREITFSCIVDDLPSNFTNDYMLYVNVPGKSKVEDLTQFYTWALKEITKIKDYCESHDGISYVSTLNCLVEIILDFVKQKES</sequence>
<keyword evidence="2" id="KW-1185">Reference proteome</keyword>
<dbReference type="NCBIfam" id="TIGR01681">
    <property type="entry name" value="HAD-SF-IIIC"/>
    <property type="match status" value="1"/>
</dbReference>
<dbReference type="Proteomes" id="UP000826195">
    <property type="component" value="Unassembled WGS sequence"/>
</dbReference>
<dbReference type="Pfam" id="PF05152">
    <property type="entry name" value="DUF705"/>
    <property type="match status" value="1"/>
</dbReference>
<gene>
    <name evidence="1" type="ORF">KQX54_016528</name>
</gene>
<evidence type="ECO:0008006" key="3">
    <source>
        <dbReference type="Google" id="ProtNLM"/>
    </source>
</evidence>
<protein>
    <recommendedName>
        <fullName evidence="3">38K protein</fullName>
    </recommendedName>
</protein>
<dbReference type="EMBL" id="JAHXZJ010000374">
    <property type="protein sequence ID" value="KAH0561392.1"/>
    <property type="molecule type" value="Genomic_DNA"/>
</dbReference>
<comment type="caution">
    <text evidence="1">The sequence shown here is derived from an EMBL/GenBank/DDBJ whole genome shotgun (WGS) entry which is preliminary data.</text>
</comment>
<accession>A0AAV7IXC4</accession>
<dbReference type="SUPFAM" id="SSF56784">
    <property type="entry name" value="HAD-like"/>
    <property type="match status" value="1"/>
</dbReference>
<dbReference type="InterPro" id="IPR010033">
    <property type="entry name" value="HAD_SF_ppase_IIIC"/>
</dbReference>
<organism evidence="1 2">
    <name type="scientific">Cotesia glomerata</name>
    <name type="common">Lepidopteran parasitic wasp</name>
    <name type="synonym">Apanteles glomeratus</name>
    <dbReference type="NCBI Taxonomy" id="32391"/>
    <lineage>
        <taxon>Eukaryota</taxon>
        <taxon>Metazoa</taxon>
        <taxon>Ecdysozoa</taxon>
        <taxon>Arthropoda</taxon>
        <taxon>Hexapoda</taxon>
        <taxon>Insecta</taxon>
        <taxon>Pterygota</taxon>
        <taxon>Neoptera</taxon>
        <taxon>Endopterygota</taxon>
        <taxon>Hymenoptera</taxon>
        <taxon>Apocrita</taxon>
        <taxon>Ichneumonoidea</taxon>
        <taxon>Braconidae</taxon>
        <taxon>Microgastrinae</taxon>
        <taxon>Cotesia</taxon>
    </lineage>
</organism>
<name>A0AAV7IXC4_COTGL</name>
<dbReference type="InterPro" id="IPR036412">
    <property type="entry name" value="HAD-like_sf"/>
</dbReference>